<dbReference type="OMA" id="EDIENVW"/>
<keyword evidence="1" id="KW-0175">Coiled coil</keyword>
<proteinExistence type="predicted"/>
<dbReference type="Proteomes" id="UP000014680">
    <property type="component" value="Unassembled WGS sequence"/>
</dbReference>
<dbReference type="GeneID" id="14891908"/>
<evidence type="ECO:0008006" key="4">
    <source>
        <dbReference type="Google" id="ProtNLM"/>
    </source>
</evidence>
<dbReference type="AlphaFoldDB" id="A0A0A1UCD4"/>
<organism evidence="2 3">
    <name type="scientific">Entamoeba invadens IP1</name>
    <dbReference type="NCBI Taxonomy" id="370355"/>
    <lineage>
        <taxon>Eukaryota</taxon>
        <taxon>Amoebozoa</taxon>
        <taxon>Evosea</taxon>
        <taxon>Archamoebae</taxon>
        <taxon>Mastigamoebida</taxon>
        <taxon>Entamoebidae</taxon>
        <taxon>Entamoeba</taxon>
    </lineage>
</organism>
<reference evidence="2 3" key="1">
    <citation type="submission" date="2012-10" db="EMBL/GenBank/DDBJ databases">
        <authorList>
            <person name="Zafar N."/>
            <person name="Inman J."/>
            <person name="Hall N."/>
            <person name="Lorenzi H."/>
            <person name="Caler E."/>
        </authorList>
    </citation>
    <scope>NUCLEOTIDE SEQUENCE [LARGE SCALE GENOMIC DNA]</scope>
    <source>
        <strain evidence="2 3">IP1</strain>
    </source>
</reference>
<dbReference type="KEGG" id="eiv:EIN_312840"/>
<evidence type="ECO:0000256" key="1">
    <source>
        <dbReference type="SAM" id="Coils"/>
    </source>
</evidence>
<evidence type="ECO:0000313" key="3">
    <source>
        <dbReference type="Proteomes" id="UP000014680"/>
    </source>
</evidence>
<dbReference type="VEuPathDB" id="AmoebaDB:EIN_312840"/>
<dbReference type="OrthoDB" id="249612at2759"/>
<dbReference type="RefSeq" id="XP_004259683.1">
    <property type="nucleotide sequence ID" value="XM_004259635.1"/>
</dbReference>
<protein>
    <recommendedName>
        <fullName evidence="4">CCHC-type domain-containing protein</fullName>
    </recommendedName>
</protein>
<feature type="coiled-coil region" evidence="1">
    <location>
        <begin position="44"/>
        <end position="71"/>
    </location>
</feature>
<accession>A0A0A1UCD4</accession>
<sequence length="148" mass="16875">MPRVLSVLKKTKCQNCGSMSHNTRDCLERPRKYGAKGKSYTQQAMKETLDVQQLEKEKDALDENIQKVLNEKNVEDFLVSSDEIKGINDIVNKKRMAVKNLRELDDVAPYLKDLTGGDATIERKVEDIENVWEEEKGVSETLAFLGEK</sequence>
<dbReference type="EMBL" id="KB206312">
    <property type="protein sequence ID" value="ELP92912.1"/>
    <property type="molecule type" value="Genomic_DNA"/>
</dbReference>
<keyword evidence="3" id="KW-1185">Reference proteome</keyword>
<name>A0A0A1UCD4_ENTIV</name>
<evidence type="ECO:0000313" key="2">
    <source>
        <dbReference type="EMBL" id="ELP92912.1"/>
    </source>
</evidence>
<gene>
    <name evidence="2" type="ORF">EIN_312840</name>
</gene>